<gene>
    <name evidence="2" type="ORF">J2Z48_001234</name>
</gene>
<proteinExistence type="predicted"/>
<sequence>MEMKLSILVPTTIERLTHASRTMAELQRQAHQLPVEVLVLVDNRKSTIGAKRNTLMDLAQGAFISFVDDDDRIEIDYVQTLLECIDQYPDADCINFEVEVNLSGLGKKICKYDVNYSHSEDEQYYYRKPNSRVCYAKKIAVQHRYQDSNYGEDDEWGWRACQSIRNQIQINKTLYYYDYILKRPSDNRGLRDWEDHLMQQSLNRYM</sequence>
<organism evidence="2 3">
    <name type="scientific">Croceifilum oryzae</name>
    <dbReference type="NCBI Taxonomy" id="1553429"/>
    <lineage>
        <taxon>Bacteria</taxon>
        <taxon>Bacillati</taxon>
        <taxon>Bacillota</taxon>
        <taxon>Bacilli</taxon>
        <taxon>Bacillales</taxon>
        <taxon>Thermoactinomycetaceae</taxon>
        <taxon>Croceifilum</taxon>
    </lineage>
</organism>
<comment type="caution">
    <text evidence="2">The sequence shown here is derived from an EMBL/GenBank/DDBJ whole genome shotgun (WGS) entry which is preliminary data.</text>
</comment>
<dbReference type="InterPro" id="IPR001173">
    <property type="entry name" value="Glyco_trans_2-like"/>
</dbReference>
<dbReference type="AlphaFoldDB" id="A0AAJ1TIB3"/>
<keyword evidence="3" id="KW-1185">Reference proteome</keyword>
<evidence type="ECO:0000259" key="1">
    <source>
        <dbReference type="Pfam" id="PF00535"/>
    </source>
</evidence>
<evidence type="ECO:0000313" key="2">
    <source>
        <dbReference type="EMBL" id="MDQ0417062.1"/>
    </source>
</evidence>
<dbReference type="Pfam" id="PF00535">
    <property type="entry name" value="Glycos_transf_2"/>
    <property type="match status" value="1"/>
</dbReference>
<protein>
    <submittedName>
        <fullName evidence="2">Glycosyltransferase involved in cell wall biosynthesis</fullName>
    </submittedName>
</protein>
<dbReference type="Proteomes" id="UP001238450">
    <property type="component" value="Unassembled WGS sequence"/>
</dbReference>
<feature type="domain" description="Glycosyltransferase 2-like" evidence="1">
    <location>
        <begin position="26"/>
        <end position="94"/>
    </location>
</feature>
<dbReference type="Gene3D" id="3.90.550.10">
    <property type="entry name" value="Spore Coat Polysaccharide Biosynthesis Protein SpsA, Chain A"/>
    <property type="match status" value="1"/>
</dbReference>
<accession>A0AAJ1TIB3</accession>
<dbReference type="SUPFAM" id="SSF53448">
    <property type="entry name" value="Nucleotide-diphospho-sugar transferases"/>
    <property type="match status" value="1"/>
</dbReference>
<reference evidence="2 3" key="1">
    <citation type="submission" date="2023-07" db="EMBL/GenBank/DDBJ databases">
        <title>Genomic Encyclopedia of Type Strains, Phase IV (KMG-IV): sequencing the most valuable type-strain genomes for metagenomic binning, comparative biology and taxonomic classification.</title>
        <authorList>
            <person name="Goeker M."/>
        </authorList>
    </citation>
    <scope>NUCLEOTIDE SEQUENCE [LARGE SCALE GENOMIC DNA]</scope>
    <source>
        <strain evidence="2 3">DSM 46876</strain>
    </source>
</reference>
<name>A0AAJ1TIB3_9BACL</name>
<evidence type="ECO:0000313" key="3">
    <source>
        <dbReference type="Proteomes" id="UP001238450"/>
    </source>
</evidence>
<dbReference type="CDD" id="cd00761">
    <property type="entry name" value="Glyco_tranf_GTA_type"/>
    <property type="match status" value="1"/>
</dbReference>
<dbReference type="EMBL" id="JAUSUV010000004">
    <property type="protein sequence ID" value="MDQ0417062.1"/>
    <property type="molecule type" value="Genomic_DNA"/>
</dbReference>
<dbReference type="InterPro" id="IPR029044">
    <property type="entry name" value="Nucleotide-diphossugar_trans"/>
</dbReference>